<dbReference type="InterPro" id="IPR012336">
    <property type="entry name" value="Thioredoxin-like_fold"/>
</dbReference>
<dbReference type="InterPro" id="IPR036249">
    <property type="entry name" value="Thioredoxin-like_sf"/>
</dbReference>
<proteinExistence type="inferred from homology"/>
<dbReference type="KEGG" id="bne:DA69_01655"/>
<gene>
    <name evidence="4" type="ORF">DA69_01655</name>
</gene>
<dbReference type="RefSeq" id="WP_029972292.1">
    <property type="nucleotide sequence ID" value="NZ_CP015614.1"/>
</dbReference>
<evidence type="ECO:0000259" key="3">
    <source>
        <dbReference type="Pfam" id="PF13462"/>
    </source>
</evidence>
<accession>A0A172Y2Y8</accession>
<feature type="chain" id="PRO_5008004186" evidence="2">
    <location>
        <begin position="25"/>
        <end position="218"/>
    </location>
</feature>
<dbReference type="EMBL" id="CP015614">
    <property type="protein sequence ID" value="ANF53581.1"/>
    <property type="molecule type" value="Genomic_DNA"/>
</dbReference>
<organism evidence="4 5">
    <name type="scientific">Brevundimonas naejangsanensis</name>
    <dbReference type="NCBI Taxonomy" id="588932"/>
    <lineage>
        <taxon>Bacteria</taxon>
        <taxon>Pseudomonadati</taxon>
        <taxon>Pseudomonadota</taxon>
        <taxon>Alphaproteobacteria</taxon>
        <taxon>Caulobacterales</taxon>
        <taxon>Caulobacteraceae</taxon>
        <taxon>Brevundimonas</taxon>
    </lineage>
</organism>
<reference evidence="4 5" key="1">
    <citation type="journal article" date="2014" name="Genome Announc.">
        <title>Genome Sequence of a Promising Hydrogen-Producing Facultative Anaerobic Bacterium, Brevundimonas naejangsanensis Strain B1.</title>
        <authorList>
            <person name="Su H."/>
            <person name="Zhang T."/>
            <person name="Bao M."/>
            <person name="Jiang Y."/>
            <person name="Wang Y."/>
            <person name="Tan T."/>
        </authorList>
    </citation>
    <scope>NUCLEOTIDE SEQUENCE [LARGE SCALE GENOMIC DNA]</scope>
    <source>
        <strain evidence="4 5">B1</strain>
    </source>
</reference>
<dbReference type="SUPFAM" id="SSF52833">
    <property type="entry name" value="Thioredoxin-like"/>
    <property type="match status" value="1"/>
</dbReference>
<dbReference type="PANTHER" id="PTHR13887">
    <property type="entry name" value="GLUTATHIONE S-TRANSFERASE KAPPA"/>
    <property type="match status" value="1"/>
</dbReference>
<dbReference type="AlphaFoldDB" id="A0A172Y2Y8"/>
<keyword evidence="2" id="KW-0732">Signal</keyword>
<dbReference type="OrthoDB" id="8478320at2"/>
<evidence type="ECO:0000256" key="2">
    <source>
        <dbReference type="SAM" id="SignalP"/>
    </source>
</evidence>
<dbReference type="Pfam" id="PF13462">
    <property type="entry name" value="Thioredoxin_4"/>
    <property type="match status" value="1"/>
</dbReference>
<sequence length="218" mass="22707">MTRRILTLISALAIVGLSAAPAAALDLVRKSAASSSSAPTAVPAVTAADRIMGRADAPVTVIEYASFTCNHCVDWTNEVLPQFKARYIDTGKVRLVFRDMPTAPAQIASTAAGIGRCAAPGRFFDVARAFMSGQAAAFEKGDARDWFAAAIAASGRTQEQIEACLKDPAVGQALQAEVEGAVAAGVTGTPSFFVNGKRVDDHSLQSLSAAIDPLIRAR</sequence>
<name>A0A172Y2Y8_9CAUL</name>
<evidence type="ECO:0000256" key="1">
    <source>
        <dbReference type="ARBA" id="ARBA00005791"/>
    </source>
</evidence>
<comment type="similarity">
    <text evidence="1">Belongs to the thioredoxin family. DsbA subfamily.</text>
</comment>
<evidence type="ECO:0000313" key="4">
    <source>
        <dbReference type="EMBL" id="ANF53581.1"/>
    </source>
</evidence>
<feature type="signal peptide" evidence="2">
    <location>
        <begin position="1"/>
        <end position="24"/>
    </location>
</feature>
<dbReference type="Proteomes" id="UP000077603">
    <property type="component" value="Chromosome"/>
</dbReference>
<dbReference type="Gene3D" id="3.40.30.10">
    <property type="entry name" value="Glutaredoxin"/>
    <property type="match status" value="1"/>
</dbReference>
<dbReference type="STRING" id="588932.DA69_01655"/>
<dbReference type="PANTHER" id="PTHR13887:SF56">
    <property type="entry name" value="THIOREDOXIN-LIKE REDUCTASE RV2466C"/>
    <property type="match status" value="1"/>
</dbReference>
<protein>
    <submittedName>
        <fullName evidence="4">Thioredoxin</fullName>
    </submittedName>
</protein>
<keyword evidence="5" id="KW-1185">Reference proteome</keyword>
<dbReference type="eggNOG" id="COG1651">
    <property type="taxonomic scope" value="Bacteria"/>
</dbReference>
<feature type="domain" description="Thioredoxin-like fold" evidence="3">
    <location>
        <begin position="48"/>
        <end position="212"/>
    </location>
</feature>
<evidence type="ECO:0000313" key="5">
    <source>
        <dbReference type="Proteomes" id="UP000077603"/>
    </source>
</evidence>